<accession>A0A9J6ZNU4</accession>
<dbReference type="GO" id="GO:0006633">
    <property type="term" value="P:fatty acid biosynthetic process"/>
    <property type="evidence" value="ECO:0007669"/>
    <property type="project" value="TreeGrafter"/>
</dbReference>
<protein>
    <submittedName>
        <fullName evidence="5">Beta-ketoacyl-[acyl-carrier-protein] synthase family protein</fullName>
    </submittedName>
</protein>
<keyword evidence="2 3" id="KW-0808">Transferase</keyword>
<dbReference type="PROSITE" id="PS52004">
    <property type="entry name" value="KS3_2"/>
    <property type="match status" value="1"/>
</dbReference>
<dbReference type="InterPro" id="IPR020841">
    <property type="entry name" value="PKS_Beta-ketoAc_synthase_dom"/>
</dbReference>
<organism evidence="5 6">
    <name type="scientific">Xiashengella succiniciproducens</name>
    <dbReference type="NCBI Taxonomy" id="2949635"/>
    <lineage>
        <taxon>Bacteria</taxon>
        <taxon>Pseudomonadati</taxon>
        <taxon>Bacteroidota</taxon>
        <taxon>Bacteroidia</taxon>
        <taxon>Marinilabiliales</taxon>
        <taxon>Marinilabiliaceae</taxon>
        <taxon>Xiashengella</taxon>
    </lineage>
</organism>
<dbReference type="CDD" id="cd00834">
    <property type="entry name" value="KAS_I_II"/>
    <property type="match status" value="1"/>
</dbReference>
<evidence type="ECO:0000313" key="6">
    <source>
        <dbReference type="Proteomes" id="UP001056426"/>
    </source>
</evidence>
<reference evidence="5" key="1">
    <citation type="submission" date="2022-05" db="EMBL/GenBank/DDBJ databases">
        <authorList>
            <person name="Sun X."/>
        </authorList>
    </citation>
    <scope>NUCLEOTIDE SEQUENCE</scope>
    <source>
        <strain evidence="5">Ai-910</strain>
    </source>
</reference>
<gene>
    <name evidence="5" type="ORF">M9189_10910</name>
</gene>
<evidence type="ECO:0000256" key="1">
    <source>
        <dbReference type="ARBA" id="ARBA00008467"/>
    </source>
</evidence>
<dbReference type="AlphaFoldDB" id="A0A9J6ZNU4"/>
<proteinExistence type="inferred from homology"/>
<dbReference type="InterPro" id="IPR016039">
    <property type="entry name" value="Thiolase-like"/>
</dbReference>
<dbReference type="InterPro" id="IPR014030">
    <property type="entry name" value="Ketoacyl_synth_N"/>
</dbReference>
<evidence type="ECO:0000313" key="5">
    <source>
        <dbReference type="EMBL" id="URW79365.1"/>
    </source>
</evidence>
<keyword evidence="6" id="KW-1185">Reference proteome</keyword>
<sequence>MQGANSEKILISGIGLISAIGSNVQECLEALSSGRTGIGRAQFLQTRHKDEFMLGEVKLSNEQLFDILAISEEDRIRHTRTSLLALSAGREALLDAGFKPGDFGGRRIGIISATTVGGMDKSENSYPTRDLASGFVQTHPSGDSTDKLGEYLGIDAYRSTLSTACSSAANAIMHGARLIHHGYLDAVLVGGVDPLSRFTLNGFNALMILDREWCCPFDQNRRGLNLGEGAGFIVIEKESSVKERAAKSYCSLAGYANANDAYHQTASSPDGEGAFMSMSKALEMSGLRPDEIDYINVHGTGTSNNDLSEGLALKRVFGDTLPPFSSTKAFTGHTLGAAAGVEAVISILAIEHGLIFPNLNFSEPIVEFGVAPVTKLISRPVRTVLSNSFGFGGNNSTLVFSR</sequence>
<dbReference type="Proteomes" id="UP001056426">
    <property type="component" value="Chromosome"/>
</dbReference>
<dbReference type="SMART" id="SM00825">
    <property type="entry name" value="PKS_KS"/>
    <property type="match status" value="1"/>
</dbReference>
<reference evidence="5" key="2">
    <citation type="submission" date="2022-06" db="EMBL/GenBank/DDBJ databases">
        <title>Xiashengella guii gen. nov. sp. nov., a bacterium isolated form anaerobic digestion tank.</title>
        <authorList>
            <person name="Huang H."/>
        </authorList>
    </citation>
    <scope>NUCLEOTIDE SEQUENCE</scope>
    <source>
        <strain evidence="5">Ai-910</strain>
    </source>
</reference>
<dbReference type="Pfam" id="PF00109">
    <property type="entry name" value="ketoacyl-synt"/>
    <property type="match status" value="1"/>
</dbReference>
<name>A0A9J6ZNU4_9BACT</name>
<dbReference type="SUPFAM" id="SSF53901">
    <property type="entry name" value="Thiolase-like"/>
    <property type="match status" value="2"/>
</dbReference>
<comment type="similarity">
    <text evidence="1 3">Belongs to the thiolase-like superfamily. Beta-ketoacyl-ACP synthases family.</text>
</comment>
<dbReference type="InterPro" id="IPR000794">
    <property type="entry name" value="Beta-ketoacyl_synthase"/>
</dbReference>
<dbReference type="InterPro" id="IPR014031">
    <property type="entry name" value="Ketoacyl_synth_C"/>
</dbReference>
<dbReference type="KEGG" id="alkq:M9189_10910"/>
<dbReference type="PANTHER" id="PTHR11712:SF336">
    <property type="entry name" value="3-OXOACYL-[ACYL-CARRIER-PROTEIN] SYNTHASE, MITOCHONDRIAL"/>
    <property type="match status" value="1"/>
</dbReference>
<dbReference type="Pfam" id="PF02801">
    <property type="entry name" value="Ketoacyl-synt_C"/>
    <property type="match status" value="1"/>
</dbReference>
<dbReference type="GO" id="GO:0005829">
    <property type="term" value="C:cytosol"/>
    <property type="evidence" value="ECO:0007669"/>
    <property type="project" value="TreeGrafter"/>
</dbReference>
<evidence type="ECO:0000256" key="3">
    <source>
        <dbReference type="RuleBase" id="RU003694"/>
    </source>
</evidence>
<dbReference type="Gene3D" id="3.40.47.10">
    <property type="match status" value="1"/>
</dbReference>
<feature type="domain" description="Ketosynthase family 3 (KS3)" evidence="4">
    <location>
        <begin position="6"/>
        <end position="402"/>
    </location>
</feature>
<dbReference type="GO" id="GO:0004315">
    <property type="term" value="F:3-oxoacyl-[acyl-carrier-protein] synthase activity"/>
    <property type="evidence" value="ECO:0007669"/>
    <property type="project" value="TreeGrafter"/>
</dbReference>
<evidence type="ECO:0000259" key="4">
    <source>
        <dbReference type="PROSITE" id="PS52004"/>
    </source>
</evidence>
<dbReference type="PANTHER" id="PTHR11712">
    <property type="entry name" value="POLYKETIDE SYNTHASE-RELATED"/>
    <property type="match status" value="1"/>
</dbReference>
<dbReference type="EMBL" id="CP098400">
    <property type="protein sequence ID" value="URW79365.1"/>
    <property type="molecule type" value="Genomic_DNA"/>
</dbReference>
<dbReference type="RefSeq" id="WP_250723200.1">
    <property type="nucleotide sequence ID" value="NZ_CP098400.1"/>
</dbReference>
<evidence type="ECO:0000256" key="2">
    <source>
        <dbReference type="ARBA" id="ARBA00022679"/>
    </source>
</evidence>